<dbReference type="AlphaFoldDB" id="A0A5C4TBY3"/>
<dbReference type="Pfam" id="PF13280">
    <property type="entry name" value="WYL"/>
    <property type="match status" value="1"/>
</dbReference>
<accession>A0A5C4TBY3</accession>
<sequence length="302" mass="35583">MSNMHRIRWFDQQIREGNYPNSSRLAEQFEISRRQAQRDIEYLEYSLRAPLQYIAQKRGYGYEDKTYVLPLLYMTEEEKKVLKFLAFRYRQYDYENAPVVTRIAHLLDRFTDEEDSDSCGRLPVFEANPLLLQNFELLTRAIRERRVVHIAYNDQAETARLRIWPLRLVSRYNADYVVSYCERQRKELVLRLDGIGQAAVTEETFEYTAVEAAEENKASGKKPFVAKVLLAEPCKGASWNGFPIRPVDGLVYAVEFYDADSFLQHLLVSEWRRLLAPKWLQERLSVKCRSALDRLNTNESEE</sequence>
<protein>
    <submittedName>
        <fullName evidence="2">WYL domain-containing protein</fullName>
    </submittedName>
</protein>
<dbReference type="RefSeq" id="WP_139602148.1">
    <property type="nucleotide sequence ID" value="NZ_VDCQ01000011.1"/>
</dbReference>
<name>A0A5C4TBY3_9BACL</name>
<dbReference type="PROSITE" id="PS52050">
    <property type="entry name" value="WYL"/>
    <property type="match status" value="1"/>
</dbReference>
<evidence type="ECO:0000313" key="2">
    <source>
        <dbReference type="EMBL" id="TNJ66392.1"/>
    </source>
</evidence>
<evidence type="ECO:0000259" key="1">
    <source>
        <dbReference type="Pfam" id="PF13280"/>
    </source>
</evidence>
<dbReference type="PANTHER" id="PTHR34580:SF1">
    <property type="entry name" value="PROTEIN PAFC"/>
    <property type="match status" value="1"/>
</dbReference>
<comment type="caution">
    <text evidence="2">The sequence shown here is derived from an EMBL/GenBank/DDBJ whole genome shotgun (WGS) entry which is preliminary data.</text>
</comment>
<dbReference type="Proteomes" id="UP000307943">
    <property type="component" value="Unassembled WGS sequence"/>
</dbReference>
<dbReference type="PANTHER" id="PTHR34580">
    <property type="match status" value="1"/>
</dbReference>
<evidence type="ECO:0000313" key="3">
    <source>
        <dbReference type="Proteomes" id="UP000307943"/>
    </source>
</evidence>
<dbReference type="InterPro" id="IPR051534">
    <property type="entry name" value="CBASS_pafABC_assoc_protein"/>
</dbReference>
<dbReference type="InterPro" id="IPR026881">
    <property type="entry name" value="WYL_dom"/>
</dbReference>
<dbReference type="EMBL" id="VDCQ01000011">
    <property type="protein sequence ID" value="TNJ66392.1"/>
    <property type="molecule type" value="Genomic_DNA"/>
</dbReference>
<dbReference type="OrthoDB" id="2663201at2"/>
<proteinExistence type="predicted"/>
<organism evidence="2 3">
    <name type="scientific">Paenibacillus hemerocallicola</name>
    <dbReference type="NCBI Taxonomy" id="1172614"/>
    <lineage>
        <taxon>Bacteria</taxon>
        <taxon>Bacillati</taxon>
        <taxon>Bacillota</taxon>
        <taxon>Bacilli</taxon>
        <taxon>Bacillales</taxon>
        <taxon>Paenibacillaceae</taxon>
        <taxon>Paenibacillus</taxon>
    </lineage>
</organism>
<gene>
    <name evidence="2" type="ORF">FE784_10465</name>
</gene>
<feature type="domain" description="WYL" evidence="1">
    <location>
        <begin position="134"/>
        <end position="199"/>
    </location>
</feature>
<reference evidence="2 3" key="1">
    <citation type="submission" date="2019-05" db="EMBL/GenBank/DDBJ databases">
        <title>We sequenced the genome of Paenibacillus hemerocallicola KCTC 33185 for further insight into its adaptation and study the phylogeny of Paenibacillus.</title>
        <authorList>
            <person name="Narsing Rao M.P."/>
        </authorList>
    </citation>
    <scope>NUCLEOTIDE SEQUENCE [LARGE SCALE GENOMIC DNA]</scope>
    <source>
        <strain evidence="2 3">KCTC 33185</strain>
    </source>
</reference>
<keyword evidence="3" id="KW-1185">Reference proteome</keyword>